<evidence type="ECO:0000259" key="6">
    <source>
        <dbReference type="SMART" id="SM00965"/>
    </source>
</evidence>
<evidence type="ECO:0000256" key="1">
    <source>
        <dbReference type="ARBA" id="ARBA00004370"/>
    </source>
</evidence>
<dbReference type="InterPro" id="IPR051808">
    <property type="entry name" value="Type_IV_pilus_biogenesis"/>
</dbReference>
<dbReference type="PANTHER" id="PTHR30604">
    <property type="entry name" value="PROTEIN TRANSPORT PROTEIN HOFQ"/>
    <property type="match status" value="1"/>
</dbReference>
<dbReference type="Gene3D" id="3.55.50.30">
    <property type="match status" value="1"/>
</dbReference>
<dbReference type="Gene3D" id="3.30.1370.130">
    <property type="match status" value="1"/>
</dbReference>
<dbReference type="InterPro" id="IPR011662">
    <property type="entry name" value="Secretin/TonB_short_N"/>
</dbReference>
<sequence>MKKNKLYSKGVVLLLLLNVLFLPIGFTQENEQNRIQQISNTLETLKVDNPGLLENVELSVSNVSIQEFLRGIANANSLNISVDPSLNISLTNNFANVSVADMLVFLAKTYQLDVQFTGNIIAISKYQAPTKEAINQKRLDITYLKEEQRLSLDIVEVSLFELIKKLGAKTGKNIVISPQVKDRNISLFIMDMPFEKAMSTIAFNTDLSIETKEGIYYVRTLESTADGASRMQGISNLDKLTEPVKGLNLKVNGVNDITLQAEQVPIEDLIKAVSTALNVNYYFQNKLTGVASLKLVNQSYEQLLNALFLGTNYTYLLSDAIYLIGERKNEGLRKTIVYPLQHRTVDKMTEHIPTDLKTNIEIKEFPELNSLVLSGSAPVIDELAAFIKLLDQVVPVIAIEVIIVDYSKTRLLRTGLSAGVGYQPLSSGGTITPETKYDFGATAINKMLVDLDFGSSVNLGKVTPNFYLQLEAMEADGIVNIRSTPKLATLNGTEASLSIGSTQYYVQETSNVIGTQNPQTVFTRQYLPVNADLSVDIKPIVSGDNQITLEISVNQSDFTDRTVPEAPPNSVTRSFTSVLRVKNQEMILLGGLEEKSTRNNSSGLPLLARIPVIKWFFGKQIRDKRSTRLNILIKPTVIY</sequence>
<dbReference type="RefSeq" id="WP_160631229.1">
    <property type="nucleotide sequence ID" value="NZ_WWNE01000003.1"/>
</dbReference>
<dbReference type="PRINTS" id="PR00811">
    <property type="entry name" value="BCTERIALGSPD"/>
</dbReference>
<evidence type="ECO:0000256" key="2">
    <source>
        <dbReference type="ARBA" id="ARBA00022448"/>
    </source>
</evidence>
<name>A0A6N9NGU7_9FLAO</name>
<evidence type="ECO:0000256" key="3">
    <source>
        <dbReference type="ARBA" id="ARBA00023136"/>
    </source>
</evidence>
<evidence type="ECO:0000256" key="5">
    <source>
        <dbReference type="RuleBase" id="RU004003"/>
    </source>
</evidence>
<comment type="caution">
    <text evidence="7">The sequence shown here is derived from an EMBL/GenBank/DDBJ whole genome shotgun (WGS) entry which is preliminary data.</text>
</comment>
<dbReference type="InterPro" id="IPR004846">
    <property type="entry name" value="T2SS/T3SS_dom"/>
</dbReference>
<feature type="domain" description="Secretin/TonB short N-terminal" evidence="6">
    <location>
        <begin position="279"/>
        <end position="327"/>
    </location>
</feature>
<dbReference type="InterPro" id="IPR001775">
    <property type="entry name" value="GspD/PilQ"/>
</dbReference>
<dbReference type="GO" id="GO:0009306">
    <property type="term" value="P:protein secretion"/>
    <property type="evidence" value="ECO:0007669"/>
    <property type="project" value="InterPro"/>
</dbReference>
<keyword evidence="2" id="KW-0813">Transport</keyword>
<feature type="domain" description="Secretin/TonB short N-terminal" evidence="6">
    <location>
        <begin position="172"/>
        <end position="221"/>
    </location>
</feature>
<keyword evidence="8" id="KW-1185">Reference proteome</keyword>
<dbReference type="GO" id="GO:0019867">
    <property type="term" value="C:outer membrane"/>
    <property type="evidence" value="ECO:0007669"/>
    <property type="project" value="InterPro"/>
</dbReference>
<dbReference type="Pfam" id="PF00263">
    <property type="entry name" value="Secretin"/>
    <property type="match status" value="1"/>
</dbReference>
<comment type="similarity">
    <text evidence="5">Belongs to the bacterial secretin family.</text>
</comment>
<dbReference type="Gene3D" id="3.30.1370.120">
    <property type="match status" value="1"/>
</dbReference>
<dbReference type="SMART" id="SM00965">
    <property type="entry name" value="STN"/>
    <property type="match status" value="2"/>
</dbReference>
<dbReference type="Proteomes" id="UP000470771">
    <property type="component" value="Unassembled WGS sequence"/>
</dbReference>
<dbReference type="AlphaFoldDB" id="A0A6N9NGU7"/>
<dbReference type="InterPro" id="IPR038591">
    <property type="entry name" value="NolW-like_sf"/>
</dbReference>
<gene>
    <name evidence="7" type="ORF">GQN54_01440</name>
</gene>
<keyword evidence="4" id="KW-0998">Cell outer membrane</keyword>
<evidence type="ECO:0000313" key="7">
    <source>
        <dbReference type="EMBL" id="NBG64761.1"/>
    </source>
</evidence>
<evidence type="ECO:0000256" key="4">
    <source>
        <dbReference type="ARBA" id="ARBA00023237"/>
    </source>
</evidence>
<proteinExistence type="inferred from homology"/>
<dbReference type="PANTHER" id="PTHR30604:SF1">
    <property type="entry name" value="DNA UTILIZATION PROTEIN HOFQ"/>
    <property type="match status" value="1"/>
</dbReference>
<dbReference type="EMBL" id="WWNE01000003">
    <property type="protein sequence ID" value="NBG64761.1"/>
    <property type="molecule type" value="Genomic_DNA"/>
</dbReference>
<comment type="subcellular location">
    <subcellularLocation>
        <location evidence="1">Membrane</location>
    </subcellularLocation>
</comment>
<keyword evidence="3" id="KW-0472">Membrane</keyword>
<accession>A0A6N9NGU7</accession>
<protein>
    <submittedName>
        <fullName evidence="7">General secretion pathway protein GspD</fullName>
    </submittedName>
</protein>
<organism evidence="7 8">
    <name type="scientific">Acidiluteibacter ferrifornacis</name>
    <dbReference type="NCBI Taxonomy" id="2692424"/>
    <lineage>
        <taxon>Bacteria</taxon>
        <taxon>Pseudomonadati</taxon>
        <taxon>Bacteroidota</taxon>
        <taxon>Flavobacteriia</taxon>
        <taxon>Flavobacteriales</taxon>
        <taxon>Cryomorphaceae</taxon>
        <taxon>Acidiluteibacter</taxon>
    </lineage>
</organism>
<evidence type="ECO:0000313" key="8">
    <source>
        <dbReference type="Proteomes" id="UP000470771"/>
    </source>
</evidence>
<reference evidence="7 8" key="1">
    <citation type="submission" date="2019-12" db="EMBL/GenBank/DDBJ databases">
        <authorList>
            <person name="Zhao J."/>
        </authorList>
    </citation>
    <scope>NUCLEOTIDE SEQUENCE [LARGE SCALE GENOMIC DNA]</scope>
    <source>
        <strain evidence="7 8">S-15</strain>
    </source>
</reference>